<protein>
    <recommendedName>
        <fullName evidence="9">Diaminopimelate decarboxylase</fullName>
    </recommendedName>
</protein>
<dbReference type="Pfam" id="PF00278">
    <property type="entry name" value="Orn_DAP_Arg_deC"/>
    <property type="match status" value="1"/>
</dbReference>
<accession>C0CIU5</accession>
<dbReference type="PRINTS" id="PR01182">
    <property type="entry name" value="ORNDCRBXLASE"/>
</dbReference>
<dbReference type="InterPro" id="IPR029066">
    <property type="entry name" value="PLP-binding_barrel"/>
</dbReference>
<comment type="similarity">
    <text evidence="4">Belongs to the Orn/Lys/Arg decarboxylase class-II family.</text>
</comment>
<evidence type="ECO:0000313" key="7">
    <source>
        <dbReference type="EMBL" id="EEG50348.1"/>
    </source>
</evidence>
<reference evidence="7 8" key="2">
    <citation type="submission" date="2009-02" db="EMBL/GenBank/DDBJ databases">
        <title>Draft genome sequence of Blautia hydrogenotrophica DSM 10507 (Ruminococcus hydrogenotrophicus DSM 10507).</title>
        <authorList>
            <person name="Sudarsanam P."/>
            <person name="Ley R."/>
            <person name="Guruge J."/>
            <person name="Turnbaugh P.J."/>
            <person name="Mahowald M."/>
            <person name="Liep D."/>
            <person name="Gordon J."/>
        </authorList>
    </citation>
    <scope>NUCLEOTIDE SEQUENCE [LARGE SCALE GENOMIC DNA]</scope>
    <source>
        <strain evidence="8">DSM 10507 / JCM 14656 / S5a33</strain>
    </source>
</reference>
<dbReference type="GO" id="GO:0006596">
    <property type="term" value="P:polyamine biosynthetic process"/>
    <property type="evidence" value="ECO:0007669"/>
    <property type="project" value="InterPro"/>
</dbReference>
<dbReference type="InterPro" id="IPR022643">
    <property type="entry name" value="De-COase2_C"/>
</dbReference>
<feature type="domain" description="Orn/DAP/Arg decarboxylase 2 N-terminal" evidence="6">
    <location>
        <begin position="34"/>
        <end position="275"/>
    </location>
</feature>
<evidence type="ECO:0000313" key="8">
    <source>
        <dbReference type="Proteomes" id="UP000003100"/>
    </source>
</evidence>
<evidence type="ECO:0000259" key="6">
    <source>
        <dbReference type="Pfam" id="PF02784"/>
    </source>
</evidence>
<dbReference type="GO" id="GO:0008836">
    <property type="term" value="F:diaminopimelate decarboxylase activity"/>
    <property type="evidence" value="ECO:0007669"/>
    <property type="project" value="TreeGrafter"/>
</dbReference>
<gene>
    <name evidence="7" type="ORF">RUMHYD_00762</name>
</gene>
<dbReference type="InterPro" id="IPR009006">
    <property type="entry name" value="Ala_racemase/Decarboxylase_C"/>
</dbReference>
<organism evidence="7 8">
    <name type="scientific">Blautia hydrogenotrophica (strain DSM 10507 / JCM 14656 / S5a33)</name>
    <name type="common">Ruminococcus hydrogenotrophicus</name>
    <dbReference type="NCBI Taxonomy" id="476272"/>
    <lineage>
        <taxon>Bacteria</taxon>
        <taxon>Bacillati</taxon>
        <taxon>Bacillota</taxon>
        <taxon>Clostridia</taxon>
        <taxon>Lachnospirales</taxon>
        <taxon>Lachnospiraceae</taxon>
        <taxon>Blautia</taxon>
    </lineage>
</organism>
<dbReference type="EMBL" id="ACBZ01000027">
    <property type="protein sequence ID" value="EEG50348.1"/>
    <property type="molecule type" value="Genomic_DNA"/>
</dbReference>
<evidence type="ECO:0000259" key="5">
    <source>
        <dbReference type="Pfam" id="PF00278"/>
    </source>
</evidence>
<dbReference type="Proteomes" id="UP000003100">
    <property type="component" value="Unassembled WGS sequence"/>
</dbReference>
<evidence type="ECO:0000256" key="4">
    <source>
        <dbReference type="RuleBase" id="RU003737"/>
    </source>
</evidence>
<dbReference type="PANTHER" id="PTHR43727:SF2">
    <property type="entry name" value="GROUP IV DECARBOXYLASE"/>
    <property type="match status" value="1"/>
</dbReference>
<proteinExistence type="inferred from homology"/>
<dbReference type="GO" id="GO:0009089">
    <property type="term" value="P:lysine biosynthetic process via diaminopimelate"/>
    <property type="evidence" value="ECO:0007669"/>
    <property type="project" value="TreeGrafter"/>
</dbReference>
<dbReference type="SUPFAM" id="SSF50621">
    <property type="entry name" value="Alanine racemase C-terminal domain-like"/>
    <property type="match status" value="1"/>
</dbReference>
<evidence type="ECO:0008006" key="9">
    <source>
        <dbReference type="Google" id="ProtNLM"/>
    </source>
</evidence>
<dbReference type="Gene3D" id="3.20.20.10">
    <property type="entry name" value="Alanine racemase"/>
    <property type="match status" value="1"/>
</dbReference>
<dbReference type="SUPFAM" id="SSF51419">
    <property type="entry name" value="PLP-binding barrel"/>
    <property type="match status" value="1"/>
</dbReference>
<reference evidence="7 8" key="1">
    <citation type="submission" date="2009-01" db="EMBL/GenBank/DDBJ databases">
        <authorList>
            <person name="Fulton L."/>
            <person name="Clifton S."/>
            <person name="Fulton B."/>
            <person name="Xu J."/>
            <person name="Minx P."/>
            <person name="Pepin K.H."/>
            <person name="Johnson M."/>
            <person name="Bhonagiri V."/>
            <person name="Nash W.E."/>
            <person name="Mardis E.R."/>
            <person name="Wilson R.K."/>
        </authorList>
    </citation>
    <scope>NUCLEOTIDE SEQUENCE [LARGE SCALE GENOMIC DNA]</scope>
    <source>
        <strain evidence="8">DSM 10507 / JCM 14656 / S5a33</strain>
    </source>
</reference>
<dbReference type="InterPro" id="IPR000183">
    <property type="entry name" value="Orn/DAP/Arg_de-COase"/>
</dbReference>
<name>C0CIU5_BLAHS</name>
<dbReference type="InterPro" id="IPR002433">
    <property type="entry name" value="Orn_de-COase"/>
</dbReference>
<keyword evidence="2 3" id="KW-0663">Pyridoxal phosphate</keyword>
<dbReference type="HOGENOM" id="CLU_026444_0_3_9"/>
<dbReference type="AlphaFoldDB" id="C0CIU5"/>
<dbReference type="PATRIC" id="fig|476272.21.peg.3764"/>
<dbReference type="Pfam" id="PF02784">
    <property type="entry name" value="Orn_Arg_deC_N"/>
    <property type="match status" value="1"/>
</dbReference>
<dbReference type="PANTHER" id="PTHR43727">
    <property type="entry name" value="DIAMINOPIMELATE DECARBOXYLASE"/>
    <property type="match status" value="1"/>
</dbReference>
<sequence length="432" mass="48705">MWSKKVRQIKVIFDKEIVEEQAKRYDSFYLYDERKIVDSIRRLKQHFPNIEFLYSIKCNSNPYVINSVFAQGLGADAASAGEVRKAVAAGQKKEKIYYSAAGKSMEDIESTMESAVLIADSIEEIKRIQFAAKHRNLVVEIGIRINPNFSFYKNEGMPSKFGIDEEEALAFLRENRFPNVRVTGIHVHLRSQELNTELLARYYENVLELARRVQKVTDVSLDYVNMGAGMGIPYAVKDRALNLKELGQSVEAAVARFREEFPGIRAMIETGRHVVGKAGVYVTKVMDRKVSHAKTYIILKNTLNGFIRPSLACLVERYWQGQQSPEGSEPLFTGTDAFQFLTLRERKPAERVDLVGNLCTATDIIAENLVMPRLECGDVVVITNAGAYAAVLSPVQFSTQIRPIELFLNEDGNVVEESFTPKLEESLSGQEP</sequence>
<feature type="active site" description="Proton donor" evidence="3">
    <location>
        <position position="359"/>
    </location>
</feature>
<dbReference type="InterPro" id="IPR022644">
    <property type="entry name" value="De-COase2_N"/>
</dbReference>
<keyword evidence="8" id="KW-1185">Reference proteome</keyword>
<evidence type="ECO:0000256" key="3">
    <source>
        <dbReference type="PIRSR" id="PIRSR600183-50"/>
    </source>
</evidence>
<comment type="cofactor">
    <cofactor evidence="1 3">
        <name>pyridoxal 5'-phosphate</name>
        <dbReference type="ChEBI" id="CHEBI:597326"/>
    </cofactor>
</comment>
<dbReference type="Gene3D" id="2.40.37.10">
    <property type="entry name" value="Lyase, Ornithine Decarboxylase, Chain A, domain 1"/>
    <property type="match status" value="1"/>
</dbReference>
<feature type="domain" description="Orn/DAP/Arg decarboxylase 2 C-terminal" evidence="5">
    <location>
        <begin position="28"/>
        <end position="386"/>
    </location>
</feature>
<dbReference type="eggNOG" id="COG0019">
    <property type="taxonomic scope" value="Bacteria"/>
</dbReference>
<evidence type="ECO:0000256" key="2">
    <source>
        <dbReference type="ARBA" id="ARBA00022898"/>
    </source>
</evidence>
<evidence type="ECO:0000256" key="1">
    <source>
        <dbReference type="ARBA" id="ARBA00001933"/>
    </source>
</evidence>
<feature type="modified residue" description="N6-(pyridoxal phosphate)lysine" evidence="3">
    <location>
        <position position="57"/>
    </location>
</feature>
<dbReference type="PRINTS" id="PR01179">
    <property type="entry name" value="ODADCRBXLASE"/>
</dbReference>